<evidence type="ECO:0000313" key="4">
    <source>
        <dbReference type="EMBL" id="KAK9220957.1"/>
    </source>
</evidence>
<dbReference type="InterPro" id="IPR012878">
    <property type="entry name" value="Beta-AFase-like_GH127_cat"/>
</dbReference>
<organism evidence="4 5">
    <name type="scientific">Citrus x changshan-huyou</name>
    <dbReference type="NCBI Taxonomy" id="2935761"/>
    <lineage>
        <taxon>Eukaryota</taxon>
        <taxon>Viridiplantae</taxon>
        <taxon>Streptophyta</taxon>
        <taxon>Embryophyta</taxon>
        <taxon>Tracheophyta</taxon>
        <taxon>Spermatophyta</taxon>
        <taxon>Magnoliopsida</taxon>
        <taxon>eudicotyledons</taxon>
        <taxon>Gunneridae</taxon>
        <taxon>Pentapetalae</taxon>
        <taxon>rosids</taxon>
        <taxon>malvids</taxon>
        <taxon>Sapindales</taxon>
        <taxon>Rutaceae</taxon>
        <taxon>Aurantioideae</taxon>
        <taxon>Citrus</taxon>
    </lineage>
</organism>
<dbReference type="PANTHER" id="PTHR31151:SF0">
    <property type="entry name" value="PROLINE-TRNA LIGASE (DUF1680)"/>
    <property type="match status" value="1"/>
</dbReference>
<name>A0AAP0MW30_9ROSI</name>
<dbReference type="Gene3D" id="2.80.10.50">
    <property type="match status" value="1"/>
</dbReference>
<keyword evidence="1" id="KW-0732">Signal</keyword>
<feature type="domain" description="Non-reducing end beta-L-arabinofuranosidase-like GH127 catalytic" evidence="2">
    <location>
        <begin position="270"/>
        <end position="448"/>
    </location>
</feature>
<reference evidence="4 5" key="1">
    <citation type="submission" date="2024-05" db="EMBL/GenBank/DDBJ databases">
        <title>Haplotype-resolved chromosome-level genome assembly of Huyou (Citrus changshanensis).</title>
        <authorList>
            <person name="Miao C."/>
            <person name="Chen W."/>
            <person name="Wu Y."/>
            <person name="Wang L."/>
            <person name="Zhao S."/>
            <person name="Grierson D."/>
            <person name="Xu C."/>
            <person name="Chen K."/>
        </authorList>
    </citation>
    <scope>NUCLEOTIDE SEQUENCE [LARGE SCALE GENOMIC DNA]</scope>
    <source>
        <strain evidence="4">01-14</strain>
        <tissue evidence="4">Leaf</tissue>
    </source>
</reference>
<dbReference type="InterPro" id="IPR049046">
    <property type="entry name" value="Beta-AFase-like_GH127_middle"/>
</dbReference>
<feature type="chain" id="PRO_5042954639" evidence="1">
    <location>
        <begin position="19"/>
        <end position="783"/>
    </location>
</feature>
<gene>
    <name evidence="4" type="ORF">WN944_009381</name>
</gene>
<feature type="signal peptide" evidence="1">
    <location>
        <begin position="1"/>
        <end position="18"/>
    </location>
</feature>
<sequence length="783" mass="88171">MNFGFVLFFFFCFGLALGKQCTNQSPYDSHAFRYELTSTNKTWKEEVLSHFHLTRTDDSAWSSLIPSKILGDQKDEVSWALLYRKIKNPGGFDLPGNFLKEVSLHDVWLDQTSVLWRAQQTNLEYLLMLDVDSLVWSFRKTASLPTPGKAYGGWENPISELRGHFVGHYLSASAQMWASTHNATIKEKMSTLVFALSECQNKIGTGYLSAFPTELFDSFEALKPVWAPYYTIHKILAGLLDQYVLADNAQALKMATWMVEYFYNRVQKHDPKHLLLAHLFDKPCFLGFLALQADYLSQFHANTHIPIVIGSQMRYEVTGDPLYKLIGTFFMDIVNASHSCATGGTSAREFWWYPKRLADTLGSENEETCTTYNMLKVSRHLFRWTKEIAYADYYERALTNGVLSIQRGTEPGVMIYMLPLGRGVSKARSTHGWGTKFNSFWCCYGTGFLSEIPYISKRKETFQVFTSSSIFDWKSGHVVLNQKVDTIVPWDPYLRMTLTFSSKQEVGQLSSLNLRMPVWTYSNGAQALLNGQNLPLPPPGNFLSATERWSYNDKLTIQLPLCLRTEAIQVNDLPLTKFSCPDDRPEYASIQAILFGPYLLAGHTNGEWDIKTGTARSLSALISPIPPSYNAQLVTFTQESGNSTFVMSNSNQSITMEEFPVSGTDAALHATFRLILKDASLSNFSSLNNVIGKSVMLEPFDFPGMLVQQGKEDELVVSESPKEMDSSGFRLVAGLDKRNETVSLEAENRKGCFVSSGVNFKPGAKPEATLQYRVAGRWIQPGS</sequence>
<dbReference type="Pfam" id="PF07944">
    <property type="entry name" value="Beta-AFase-like_GH127_cat"/>
    <property type="match status" value="1"/>
</dbReference>
<keyword evidence="5" id="KW-1185">Reference proteome</keyword>
<feature type="domain" description="Non-reducing end beta-L-arabinofuranosidase-like GH127 middle" evidence="3">
    <location>
        <begin position="468"/>
        <end position="561"/>
    </location>
</feature>
<accession>A0AAP0MW30</accession>
<protein>
    <submittedName>
        <fullName evidence="4">Uncharacterized protein</fullName>
    </submittedName>
</protein>
<dbReference type="PANTHER" id="PTHR31151">
    <property type="entry name" value="PROLINE-TRNA LIGASE (DUF1680)"/>
    <property type="match status" value="1"/>
</dbReference>
<evidence type="ECO:0000256" key="1">
    <source>
        <dbReference type="SAM" id="SignalP"/>
    </source>
</evidence>
<proteinExistence type="predicted"/>
<evidence type="ECO:0000259" key="2">
    <source>
        <dbReference type="Pfam" id="PF07944"/>
    </source>
</evidence>
<dbReference type="AlphaFoldDB" id="A0AAP0MW30"/>
<evidence type="ECO:0000313" key="5">
    <source>
        <dbReference type="Proteomes" id="UP001428341"/>
    </source>
</evidence>
<dbReference type="Pfam" id="PF20736">
    <property type="entry name" value="Glyco_hydro127M"/>
    <property type="match status" value="1"/>
</dbReference>
<comment type="caution">
    <text evidence="4">The sequence shown here is derived from an EMBL/GenBank/DDBJ whole genome shotgun (WGS) entry which is preliminary data.</text>
</comment>
<evidence type="ECO:0000259" key="3">
    <source>
        <dbReference type="Pfam" id="PF20736"/>
    </source>
</evidence>
<dbReference type="EMBL" id="JBCGBO010000002">
    <property type="protein sequence ID" value="KAK9220957.1"/>
    <property type="molecule type" value="Genomic_DNA"/>
</dbReference>
<dbReference type="Proteomes" id="UP001428341">
    <property type="component" value="Unassembled WGS sequence"/>
</dbReference>